<dbReference type="AlphaFoldDB" id="A0A4Y7SHU7"/>
<dbReference type="Proteomes" id="UP000298030">
    <property type="component" value="Unassembled WGS sequence"/>
</dbReference>
<evidence type="ECO:0000313" key="1">
    <source>
        <dbReference type="EMBL" id="TEB21258.1"/>
    </source>
</evidence>
<name>A0A4Y7SHU7_COPMI</name>
<organism evidence="1 2">
    <name type="scientific">Coprinellus micaceus</name>
    <name type="common">Glistening ink-cap mushroom</name>
    <name type="synonym">Coprinus micaceus</name>
    <dbReference type="NCBI Taxonomy" id="71717"/>
    <lineage>
        <taxon>Eukaryota</taxon>
        <taxon>Fungi</taxon>
        <taxon>Dikarya</taxon>
        <taxon>Basidiomycota</taxon>
        <taxon>Agaricomycotina</taxon>
        <taxon>Agaricomycetes</taxon>
        <taxon>Agaricomycetidae</taxon>
        <taxon>Agaricales</taxon>
        <taxon>Agaricineae</taxon>
        <taxon>Psathyrellaceae</taxon>
        <taxon>Coprinellus</taxon>
    </lineage>
</organism>
<proteinExistence type="predicted"/>
<comment type="caution">
    <text evidence="1">The sequence shown here is derived from an EMBL/GenBank/DDBJ whole genome shotgun (WGS) entry which is preliminary data.</text>
</comment>
<evidence type="ECO:0000313" key="2">
    <source>
        <dbReference type="Proteomes" id="UP000298030"/>
    </source>
</evidence>
<accession>A0A4Y7SHU7</accession>
<sequence length="415" mass="44830">MYLLSAYLIAEFSPTLAATMGIVRRHGHGDVRYVSVLTLTVRELWMWGEFGESVLDPGFWASRGAGGGAFGESSLWYYLERGVARMPWIEHDWAGVPHNARSSPNLVVTRQLEFPSVSVERRSGVAGGHKYWYWEMCVGLGDSILSLKRARMYLNAQAVCLRFNRSLGTLLVERREGTRAGAQICRIAYNPHPSIGRLTLDRAIDRTKPLPLRLSDSDGRVGCLGLPPPSSSLLFPSSTAHHSVVRVGLDRLPEGEPLCVGPWARNQMQAHPPQRRNRIWIGARPRVASGCIQAPLGEGGSKVGGVRLSGGGGGGGGGGGVPRSLVVVQDRFEGGKREQGLWGGTSLAYGAHAECRAIRRVFSGWTIGGNVQCVSISGRPPVEILFHSDILFERGSLGLDLAQLSPPAGSRLASP</sequence>
<protein>
    <submittedName>
        <fullName evidence="1">Uncharacterized protein</fullName>
    </submittedName>
</protein>
<reference evidence="1 2" key="1">
    <citation type="journal article" date="2019" name="Nat. Ecol. Evol.">
        <title>Megaphylogeny resolves global patterns of mushroom evolution.</title>
        <authorList>
            <person name="Varga T."/>
            <person name="Krizsan K."/>
            <person name="Foldi C."/>
            <person name="Dima B."/>
            <person name="Sanchez-Garcia M."/>
            <person name="Sanchez-Ramirez S."/>
            <person name="Szollosi G.J."/>
            <person name="Szarkandi J.G."/>
            <person name="Papp V."/>
            <person name="Albert L."/>
            <person name="Andreopoulos W."/>
            <person name="Angelini C."/>
            <person name="Antonin V."/>
            <person name="Barry K.W."/>
            <person name="Bougher N.L."/>
            <person name="Buchanan P."/>
            <person name="Buyck B."/>
            <person name="Bense V."/>
            <person name="Catcheside P."/>
            <person name="Chovatia M."/>
            <person name="Cooper J."/>
            <person name="Damon W."/>
            <person name="Desjardin D."/>
            <person name="Finy P."/>
            <person name="Geml J."/>
            <person name="Haridas S."/>
            <person name="Hughes K."/>
            <person name="Justo A."/>
            <person name="Karasinski D."/>
            <person name="Kautmanova I."/>
            <person name="Kiss B."/>
            <person name="Kocsube S."/>
            <person name="Kotiranta H."/>
            <person name="LaButti K.M."/>
            <person name="Lechner B.E."/>
            <person name="Liimatainen K."/>
            <person name="Lipzen A."/>
            <person name="Lukacs Z."/>
            <person name="Mihaltcheva S."/>
            <person name="Morgado L.N."/>
            <person name="Niskanen T."/>
            <person name="Noordeloos M.E."/>
            <person name="Ohm R.A."/>
            <person name="Ortiz-Santana B."/>
            <person name="Ovrebo C."/>
            <person name="Racz N."/>
            <person name="Riley R."/>
            <person name="Savchenko A."/>
            <person name="Shiryaev A."/>
            <person name="Soop K."/>
            <person name="Spirin V."/>
            <person name="Szebenyi C."/>
            <person name="Tomsovsky M."/>
            <person name="Tulloss R.E."/>
            <person name="Uehling J."/>
            <person name="Grigoriev I.V."/>
            <person name="Vagvolgyi C."/>
            <person name="Papp T."/>
            <person name="Martin F.M."/>
            <person name="Miettinen O."/>
            <person name="Hibbett D.S."/>
            <person name="Nagy L.G."/>
        </authorList>
    </citation>
    <scope>NUCLEOTIDE SEQUENCE [LARGE SCALE GENOMIC DNA]</scope>
    <source>
        <strain evidence="1 2">FP101781</strain>
    </source>
</reference>
<gene>
    <name evidence="1" type="ORF">FA13DRAFT_1717139</name>
</gene>
<keyword evidence="2" id="KW-1185">Reference proteome</keyword>
<dbReference type="EMBL" id="QPFP01000117">
    <property type="protein sequence ID" value="TEB21258.1"/>
    <property type="molecule type" value="Genomic_DNA"/>
</dbReference>